<dbReference type="AlphaFoldDB" id="A0AAV4YGC7"/>
<protein>
    <submittedName>
        <fullName evidence="1">Uncharacterized protein</fullName>
    </submittedName>
</protein>
<reference evidence="1 2" key="1">
    <citation type="submission" date="2021-06" db="EMBL/GenBank/DDBJ databases">
        <title>Caerostris extrusa draft genome.</title>
        <authorList>
            <person name="Kono N."/>
            <person name="Arakawa K."/>
        </authorList>
    </citation>
    <scope>NUCLEOTIDE SEQUENCE [LARGE SCALE GENOMIC DNA]</scope>
</reference>
<sequence length="34" mass="4000">MKPLQTPKQVRIGHPDKLKMYLNIRPWLAGRLEA</sequence>
<comment type="caution">
    <text evidence="1">The sequence shown here is derived from an EMBL/GenBank/DDBJ whole genome shotgun (WGS) entry which is preliminary data.</text>
</comment>
<evidence type="ECO:0000313" key="2">
    <source>
        <dbReference type="Proteomes" id="UP001054945"/>
    </source>
</evidence>
<name>A0AAV4YGC7_CAEEX</name>
<proteinExistence type="predicted"/>
<evidence type="ECO:0000313" key="1">
    <source>
        <dbReference type="EMBL" id="GIZ05350.1"/>
    </source>
</evidence>
<gene>
    <name evidence="1" type="ORF">CEXT_307891</name>
</gene>
<dbReference type="Proteomes" id="UP001054945">
    <property type="component" value="Unassembled WGS sequence"/>
</dbReference>
<feature type="non-terminal residue" evidence="1">
    <location>
        <position position="34"/>
    </location>
</feature>
<organism evidence="1 2">
    <name type="scientific">Caerostris extrusa</name>
    <name type="common">Bark spider</name>
    <name type="synonym">Caerostris bankana</name>
    <dbReference type="NCBI Taxonomy" id="172846"/>
    <lineage>
        <taxon>Eukaryota</taxon>
        <taxon>Metazoa</taxon>
        <taxon>Ecdysozoa</taxon>
        <taxon>Arthropoda</taxon>
        <taxon>Chelicerata</taxon>
        <taxon>Arachnida</taxon>
        <taxon>Araneae</taxon>
        <taxon>Araneomorphae</taxon>
        <taxon>Entelegynae</taxon>
        <taxon>Araneoidea</taxon>
        <taxon>Araneidae</taxon>
        <taxon>Caerostris</taxon>
    </lineage>
</organism>
<keyword evidence="2" id="KW-1185">Reference proteome</keyword>
<accession>A0AAV4YGC7</accession>
<dbReference type="EMBL" id="BPLR01019295">
    <property type="protein sequence ID" value="GIZ05350.1"/>
    <property type="molecule type" value="Genomic_DNA"/>
</dbReference>